<gene>
    <name evidence="1" type="ORF">TPAS_1117</name>
</gene>
<dbReference type="NCBIfam" id="TIGR02677">
    <property type="entry name" value="TIGR02677 family protein"/>
    <property type="match status" value="1"/>
</dbReference>
<keyword evidence="2" id="KW-1185">Reference proteome</keyword>
<protein>
    <recommendedName>
        <fullName evidence="3">TIGR02677 family protein</fullName>
    </recommendedName>
</protein>
<evidence type="ECO:0008006" key="3">
    <source>
        <dbReference type="Google" id="ProtNLM"/>
    </source>
</evidence>
<sequence>MGSFLHTIHDQGVSILADAIEYSKINEASYLSADNFQRYRTIMHFFYQQHRKMNDLLYRGDVLEYMQSLDGFAGYSEKELDQDLTSLVGWENLETRQEMSEPKSIAEYKNKHFRYQISETSIAIEEMLEKLSGKTGHSRGALDKNTFERFLSAIRELDQQSDEKELFNIWQDTVTHFTSIKTNTSDYIGYLNSERTESQMQTEAFLVFKDQFVFYLRDFIVTMQNTSYQIQHALQGVSKEKLLLVARCVINHEKEIPRFDETVLDEVKLTAELFGIWDTMLAWFIDGQGKSSEYSSLMKQTNQAISKITRMIQRFSDRMQQHQSRKKDYIHLAEWFLHCRSVEEAHQLSSQVFGAFHTQHYYVKPSETSIKFADIWDIPATVHETIPHIRAYRERTSATAFSRNTQAKKEAVVAHLQQRQELEKSLQHYIQNGKIDLIEHPFMDASIRKLLLKWLSLSFQNEERTIATEFGQVFAIKVDRSVKVMLESEDGFLEMPNVVYMLIDKENTGGDRNAGKQ</sequence>
<accession>A0A1W1IEV6</accession>
<organism evidence="1 2">
    <name type="scientific">Trichococcus pasteurii</name>
    <dbReference type="NCBI Taxonomy" id="43064"/>
    <lineage>
        <taxon>Bacteria</taxon>
        <taxon>Bacillati</taxon>
        <taxon>Bacillota</taxon>
        <taxon>Bacilli</taxon>
        <taxon>Lactobacillales</taxon>
        <taxon>Carnobacteriaceae</taxon>
        <taxon>Trichococcus</taxon>
    </lineage>
</organism>
<dbReference type="RefSeq" id="WP_177208496.1">
    <property type="nucleotide sequence ID" value="NZ_FONM01000001.1"/>
</dbReference>
<evidence type="ECO:0000313" key="2">
    <source>
        <dbReference type="Proteomes" id="UP000195985"/>
    </source>
</evidence>
<name>A0A1W1IEV6_9LACT</name>
<dbReference type="Pfam" id="PF09660">
    <property type="entry name" value="DUF2397"/>
    <property type="match status" value="1"/>
</dbReference>
<evidence type="ECO:0000313" key="1">
    <source>
        <dbReference type="EMBL" id="SLM51441.1"/>
    </source>
</evidence>
<dbReference type="Proteomes" id="UP000195985">
    <property type="component" value="Unassembled WGS sequence"/>
</dbReference>
<proteinExistence type="predicted"/>
<dbReference type="STRING" id="43064.SAMN04488086_101311"/>
<dbReference type="InterPro" id="IPR013493">
    <property type="entry name" value="CHP02677"/>
</dbReference>
<dbReference type="EMBL" id="FWEY01000002">
    <property type="protein sequence ID" value="SLM51441.1"/>
    <property type="molecule type" value="Genomic_DNA"/>
</dbReference>
<reference evidence="2" key="1">
    <citation type="submission" date="2016-04" db="EMBL/GenBank/DDBJ databases">
        <authorList>
            <person name="Strepis N."/>
        </authorList>
    </citation>
    <scope>NUCLEOTIDE SEQUENCE [LARGE SCALE GENOMIC DNA]</scope>
</reference>
<dbReference type="AlphaFoldDB" id="A0A1W1IEV6"/>